<feature type="domain" description="Reverse transcriptase" evidence="1">
    <location>
        <begin position="1"/>
        <end position="75"/>
    </location>
</feature>
<dbReference type="AlphaFoldDB" id="A0A1T4SJM7"/>
<gene>
    <name evidence="2" type="ORF">BTE48_15425</name>
</gene>
<reference evidence="2 3" key="1">
    <citation type="submission" date="2017-01" db="EMBL/GenBank/DDBJ databases">
        <title>Genome Sequencing of a Marine Spirillum, Oceanospirillum multiglobuliferum ATCC 33336, from Japan.</title>
        <authorList>
            <person name="Carney J.G."/>
            <person name="Trachtenberg A.M."/>
            <person name="Rheaume B.A."/>
            <person name="Linnane J.D."/>
            <person name="Pitts N.L."/>
            <person name="Mykles D.L."/>
            <person name="Maclea K.S."/>
        </authorList>
    </citation>
    <scope>NUCLEOTIDE SEQUENCE [LARGE SCALE GENOMIC DNA]</scope>
    <source>
        <strain evidence="2 3">ATCC 33336</strain>
    </source>
</reference>
<evidence type="ECO:0000313" key="3">
    <source>
        <dbReference type="Proteomes" id="UP000191418"/>
    </source>
</evidence>
<dbReference type="Gene3D" id="3.30.70.270">
    <property type="match status" value="1"/>
</dbReference>
<organism evidence="2 3">
    <name type="scientific">Oceanospirillum multiglobuliferum</name>
    <dbReference type="NCBI Taxonomy" id="64969"/>
    <lineage>
        <taxon>Bacteria</taxon>
        <taxon>Pseudomonadati</taxon>
        <taxon>Pseudomonadota</taxon>
        <taxon>Gammaproteobacteria</taxon>
        <taxon>Oceanospirillales</taxon>
        <taxon>Oceanospirillaceae</taxon>
        <taxon>Oceanospirillum</taxon>
    </lineage>
</organism>
<keyword evidence="3" id="KW-1185">Reference proteome</keyword>
<dbReference type="InterPro" id="IPR043128">
    <property type="entry name" value="Rev_trsase/Diguanyl_cyclase"/>
</dbReference>
<accession>A0A1T4SJM7</accession>
<evidence type="ECO:0000313" key="2">
    <source>
        <dbReference type="EMBL" id="OPX54217.1"/>
    </source>
</evidence>
<proteinExistence type="predicted"/>
<sequence>MKIEKFLEGKFRLFYGQEYEIIRYVDDYIIYSNSEDMLDVIVKAVGDQLSEFNLFLNDSKFEKFSRPILTDNSSLIISVKSIVSELDKVVFSLSENAGENEILNRIRNIHSVKLAFVDKVKRACMLSSSGYGVASSFLISVFGRRINRVIRQVNKKVGNGIDFNSKDYVDEAISVRSALQLFMELIFYFYSVSPTLNSSTNLSKSIIVIDRFIADFMPEQLDYLRTSFSFEVENILRFEDCDGYLDNYISLEKMNILLSVSGYDLNKYGVDLSIIESIINTSKKELGYFEIISLLYYCKDNAKYEAVNKIIQKKCSSYLDEYLKKDSLYTSSEALHLSLDIITCPYIKDDIRKKALRLVLISARKKNNSEVLQILDRLKDRYWFVKWKGGDIYSLLERKSLRFTY</sequence>
<dbReference type="STRING" id="64969.SAMN02745127_03119"/>
<evidence type="ECO:0000259" key="1">
    <source>
        <dbReference type="PROSITE" id="PS50878"/>
    </source>
</evidence>
<dbReference type="Proteomes" id="UP000191418">
    <property type="component" value="Unassembled WGS sequence"/>
</dbReference>
<dbReference type="InterPro" id="IPR043502">
    <property type="entry name" value="DNA/RNA_pol_sf"/>
</dbReference>
<dbReference type="SUPFAM" id="SSF56672">
    <property type="entry name" value="DNA/RNA polymerases"/>
    <property type="match status" value="1"/>
</dbReference>
<dbReference type="InterPro" id="IPR000477">
    <property type="entry name" value="RT_dom"/>
</dbReference>
<comment type="caution">
    <text evidence="2">The sequence shown here is derived from an EMBL/GenBank/DDBJ whole genome shotgun (WGS) entry which is preliminary data.</text>
</comment>
<protein>
    <recommendedName>
        <fullName evidence="1">Reverse transcriptase domain-containing protein</fullName>
    </recommendedName>
</protein>
<name>A0A1T4SJM7_9GAMM</name>
<dbReference type="PROSITE" id="PS50878">
    <property type="entry name" value="RT_POL"/>
    <property type="match status" value="1"/>
</dbReference>
<dbReference type="EMBL" id="MTSM01000033">
    <property type="protein sequence ID" value="OPX54217.1"/>
    <property type="molecule type" value="Genomic_DNA"/>
</dbReference>